<feature type="transmembrane region" description="Helical" evidence="1">
    <location>
        <begin position="6"/>
        <end position="25"/>
    </location>
</feature>
<proteinExistence type="predicted"/>
<keyword evidence="1" id="KW-0812">Transmembrane</keyword>
<gene>
    <name evidence="2" type="ORF">NF557_11860</name>
</gene>
<evidence type="ECO:0000313" key="2">
    <source>
        <dbReference type="EMBL" id="USQ75314.1"/>
    </source>
</evidence>
<sequence>MSEGAVMGLLGGPMLALASFVIPFLTRSAVEGGLGPNAVMGIRLPSTMASERAWVAGHQAALGPSRVIGRVGLACAVALTASAFLPQGEDPHWVSIVLFALGYGVVLGGAVWCAVVASRAAREAEVSRPVPPG</sequence>
<keyword evidence="1" id="KW-1133">Transmembrane helix</keyword>
<protein>
    <submittedName>
        <fullName evidence="2">SdpI family protein</fullName>
    </submittedName>
</protein>
<keyword evidence="1" id="KW-0472">Membrane</keyword>
<name>A0ABY4YF71_9MICO</name>
<dbReference type="Pfam" id="PF13630">
    <property type="entry name" value="SdpI"/>
    <property type="match status" value="1"/>
</dbReference>
<feature type="transmembrane region" description="Helical" evidence="1">
    <location>
        <begin position="92"/>
        <end position="118"/>
    </location>
</feature>
<reference evidence="2" key="1">
    <citation type="submission" date="2022-06" db="EMBL/GenBank/DDBJ databases">
        <title>Ornithinimicrobium JY.X270.</title>
        <authorList>
            <person name="Huang Y."/>
        </authorList>
    </citation>
    <scope>NUCLEOTIDE SEQUENCE</scope>
    <source>
        <strain evidence="2">JY.X270</strain>
    </source>
</reference>
<dbReference type="Proteomes" id="UP001056535">
    <property type="component" value="Chromosome"/>
</dbReference>
<evidence type="ECO:0000313" key="3">
    <source>
        <dbReference type="Proteomes" id="UP001056535"/>
    </source>
</evidence>
<keyword evidence="3" id="KW-1185">Reference proteome</keyword>
<dbReference type="InterPro" id="IPR025962">
    <property type="entry name" value="SdpI/YhfL"/>
</dbReference>
<dbReference type="EMBL" id="CP099490">
    <property type="protein sequence ID" value="USQ75314.1"/>
    <property type="molecule type" value="Genomic_DNA"/>
</dbReference>
<feature type="transmembrane region" description="Helical" evidence="1">
    <location>
        <begin position="67"/>
        <end position="86"/>
    </location>
</feature>
<evidence type="ECO:0000256" key="1">
    <source>
        <dbReference type="SAM" id="Phobius"/>
    </source>
</evidence>
<accession>A0ABY4YF71</accession>
<organism evidence="2 3">
    <name type="scientific">Ornithinimicrobium cryptoxanthini</name>
    <dbReference type="NCBI Taxonomy" id="2934161"/>
    <lineage>
        <taxon>Bacteria</taxon>
        <taxon>Bacillati</taxon>
        <taxon>Actinomycetota</taxon>
        <taxon>Actinomycetes</taxon>
        <taxon>Micrococcales</taxon>
        <taxon>Ornithinimicrobiaceae</taxon>
        <taxon>Ornithinimicrobium</taxon>
    </lineage>
</organism>
<dbReference type="RefSeq" id="WP_252619602.1">
    <property type="nucleotide sequence ID" value="NZ_CP099490.1"/>
</dbReference>